<dbReference type="EMBL" id="CACVKT020005203">
    <property type="protein sequence ID" value="CAC5393523.1"/>
    <property type="molecule type" value="Genomic_DNA"/>
</dbReference>
<keyword evidence="14" id="KW-1185">Reference proteome</keyword>
<proteinExistence type="inferred from homology"/>
<dbReference type="GO" id="GO:0007188">
    <property type="term" value="P:adenylate cyclase-modulating G protein-coupled receptor signaling pathway"/>
    <property type="evidence" value="ECO:0007669"/>
    <property type="project" value="TreeGrafter"/>
</dbReference>
<dbReference type="GO" id="GO:0005886">
    <property type="term" value="C:plasma membrane"/>
    <property type="evidence" value="ECO:0007669"/>
    <property type="project" value="UniProtKB-SubCell"/>
</dbReference>
<feature type="transmembrane region" description="Helical" evidence="10">
    <location>
        <begin position="354"/>
        <end position="371"/>
    </location>
</feature>
<dbReference type="PANTHER" id="PTHR45620">
    <property type="entry name" value="PDF RECEPTOR-LIKE PROTEIN-RELATED"/>
    <property type="match status" value="1"/>
</dbReference>
<dbReference type="Pfam" id="PF02793">
    <property type="entry name" value="HRM"/>
    <property type="match status" value="1"/>
</dbReference>
<evidence type="ECO:0000256" key="8">
    <source>
        <dbReference type="ARBA" id="ARBA00023170"/>
    </source>
</evidence>
<dbReference type="PRINTS" id="PR00249">
    <property type="entry name" value="GPCRSECRETIN"/>
</dbReference>
<evidence type="ECO:0000256" key="2">
    <source>
        <dbReference type="ARBA" id="ARBA00005314"/>
    </source>
</evidence>
<organism evidence="13 14">
    <name type="scientific">Mytilus coruscus</name>
    <name type="common">Sea mussel</name>
    <dbReference type="NCBI Taxonomy" id="42192"/>
    <lineage>
        <taxon>Eukaryota</taxon>
        <taxon>Metazoa</taxon>
        <taxon>Spiralia</taxon>
        <taxon>Lophotrochozoa</taxon>
        <taxon>Mollusca</taxon>
        <taxon>Bivalvia</taxon>
        <taxon>Autobranchia</taxon>
        <taxon>Pteriomorphia</taxon>
        <taxon>Mytilida</taxon>
        <taxon>Mytiloidea</taxon>
        <taxon>Mytilidae</taxon>
        <taxon>Mytilinae</taxon>
        <taxon>Mytilus</taxon>
    </lineage>
</organism>
<dbReference type="InterPro" id="IPR036445">
    <property type="entry name" value="GPCR_2_extracell_dom_sf"/>
</dbReference>
<feature type="domain" description="G-protein coupled receptors family 2 profile 2" evidence="12">
    <location>
        <begin position="298"/>
        <end position="404"/>
    </location>
</feature>
<feature type="transmembrane region" description="Helical" evidence="10">
    <location>
        <begin position="236"/>
        <end position="258"/>
    </location>
</feature>
<dbReference type="PROSITE" id="PS50261">
    <property type="entry name" value="G_PROTEIN_RECEP_F2_4"/>
    <property type="match status" value="1"/>
</dbReference>
<reference evidence="13 14" key="1">
    <citation type="submission" date="2020-06" db="EMBL/GenBank/DDBJ databases">
        <authorList>
            <person name="Li R."/>
            <person name="Bekaert M."/>
        </authorList>
    </citation>
    <scope>NUCLEOTIDE SEQUENCE [LARGE SCALE GENOMIC DNA]</scope>
    <source>
        <strain evidence="14">wild</strain>
    </source>
</reference>
<feature type="domain" description="G-protein coupled receptors family 2 profile 1" evidence="11">
    <location>
        <begin position="95"/>
        <end position="194"/>
    </location>
</feature>
<dbReference type="OrthoDB" id="6160250at2759"/>
<evidence type="ECO:0000256" key="4">
    <source>
        <dbReference type="ARBA" id="ARBA00022692"/>
    </source>
</evidence>
<feature type="transmembrane region" description="Helical" evidence="10">
    <location>
        <begin position="308"/>
        <end position="333"/>
    </location>
</feature>
<name>A0A6J8CAV6_MYTCO</name>
<dbReference type="InterPro" id="IPR001879">
    <property type="entry name" value="GPCR_2_extracellular_dom"/>
</dbReference>
<dbReference type="PROSITE" id="PS50227">
    <property type="entry name" value="G_PROTEIN_RECEP_F2_3"/>
    <property type="match status" value="1"/>
</dbReference>
<evidence type="ECO:0000259" key="12">
    <source>
        <dbReference type="PROSITE" id="PS50261"/>
    </source>
</evidence>
<evidence type="ECO:0000256" key="3">
    <source>
        <dbReference type="ARBA" id="ARBA00022475"/>
    </source>
</evidence>
<evidence type="ECO:0000256" key="6">
    <source>
        <dbReference type="ARBA" id="ARBA00023040"/>
    </source>
</evidence>
<comment type="similarity">
    <text evidence="2">Belongs to the G-protein coupled receptor 2 family.</text>
</comment>
<keyword evidence="8" id="KW-0675">Receptor</keyword>
<dbReference type="GO" id="GO:0007166">
    <property type="term" value="P:cell surface receptor signaling pathway"/>
    <property type="evidence" value="ECO:0007669"/>
    <property type="project" value="InterPro"/>
</dbReference>
<keyword evidence="5 10" id="KW-1133">Transmembrane helix</keyword>
<protein>
    <submittedName>
        <fullName evidence="13">Uncharacterized protein</fullName>
    </submittedName>
</protein>
<dbReference type="AlphaFoldDB" id="A0A6J8CAV6"/>
<evidence type="ECO:0000256" key="7">
    <source>
        <dbReference type="ARBA" id="ARBA00023136"/>
    </source>
</evidence>
<dbReference type="Proteomes" id="UP000507470">
    <property type="component" value="Unassembled WGS sequence"/>
</dbReference>
<feature type="transmembrane region" description="Helical" evidence="10">
    <location>
        <begin position="199"/>
        <end position="224"/>
    </location>
</feature>
<dbReference type="PANTHER" id="PTHR45620:SF42">
    <property type="entry name" value="G-PROTEIN COUPLED RECEPTOR SEB-2"/>
    <property type="match status" value="1"/>
</dbReference>
<dbReference type="Pfam" id="PF00002">
    <property type="entry name" value="7tm_2"/>
    <property type="match status" value="2"/>
</dbReference>
<dbReference type="GO" id="GO:0008528">
    <property type="term" value="F:G protein-coupled peptide receptor activity"/>
    <property type="evidence" value="ECO:0007669"/>
    <property type="project" value="TreeGrafter"/>
</dbReference>
<evidence type="ECO:0000256" key="9">
    <source>
        <dbReference type="ARBA" id="ARBA00023224"/>
    </source>
</evidence>
<comment type="subcellular location">
    <subcellularLocation>
        <location evidence="1">Cell membrane</location>
        <topology evidence="1">Multi-pass membrane protein</topology>
    </subcellularLocation>
</comment>
<dbReference type="SUPFAM" id="SSF111418">
    <property type="entry name" value="Hormone receptor domain"/>
    <property type="match status" value="1"/>
</dbReference>
<evidence type="ECO:0000256" key="5">
    <source>
        <dbReference type="ARBA" id="ARBA00022989"/>
    </source>
</evidence>
<keyword evidence="7 10" id="KW-0472">Membrane</keyword>
<evidence type="ECO:0000313" key="13">
    <source>
        <dbReference type="EMBL" id="CAC5393523.1"/>
    </source>
</evidence>
<dbReference type="SMART" id="SM00008">
    <property type="entry name" value="HormR"/>
    <property type="match status" value="1"/>
</dbReference>
<sequence>MTTVLCRDTFGYLNSSLFQLWTCSMCYSYLFHKSAHLRPNFDKQNPKLLYNLTKATQEVILPDIHDDQSVSEICSFLDKTNCERWKDCCTAAMSCCERQINAFPTSTTDLKCPMTWDGFGCVDSTNPGTNSIIECPDFIEYGFSSEFAIVKPIFDSINTVQRYARKSCTVNGTWWVDSKSNREWTDYTPCLNLKIYKSLVYVGIACSSASLVLLVPACVVFLSLRQLRSQHRIRLHTCLFLSFIMTCIMTILWDLLIYNDRLDNPASTRMHQNTVSSDILYKDMILRLCTFCKCNICCWVKNIGIYEWILYIPNLICILLNLIFLCSIIRIMLTRLQSHPNEPSNYRRGLKATFLLVPLFGIQLFFITYRPPAEKADRLLYEIVSKVIIDSQGSLVSLIFFYMNAEVHTALKYQLRVIHLQFPYKTKKSISQNQSATHMSSIRQTSQRNGCYNGPKFEKTVHINGDVKEYVFS</sequence>
<dbReference type="InterPro" id="IPR017981">
    <property type="entry name" value="GPCR_2-like_7TM"/>
</dbReference>
<evidence type="ECO:0000259" key="11">
    <source>
        <dbReference type="PROSITE" id="PS50227"/>
    </source>
</evidence>
<gene>
    <name evidence="13" type="ORF">MCOR_28380</name>
</gene>
<keyword evidence="9" id="KW-0807">Transducer</keyword>
<dbReference type="InterPro" id="IPR000832">
    <property type="entry name" value="GPCR_2_secretin-like"/>
</dbReference>
<dbReference type="Gene3D" id="1.20.1070.10">
    <property type="entry name" value="Rhodopsin 7-helix transmembrane proteins"/>
    <property type="match status" value="1"/>
</dbReference>
<evidence type="ECO:0000256" key="10">
    <source>
        <dbReference type="SAM" id="Phobius"/>
    </source>
</evidence>
<dbReference type="InterPro" id="IPR050332">
    <property type="entry name" value="GPCR_2"/>
</dbReference>
<accession>A0A6J8CAV6</accession>
<evidence type="ECO:0000256" key="1">
    <source>
        <dbReference type="ARBA" id="ARBA00004651"/>
    </source>
</evidence>
<evidence type="ECO:0000313" key="14">
    <source>
        <dbReference type="Proteomes" id="UP000507470"/>
    </source>
</evidence>
<keyword evidence="3" id="KW-1003">Cell membrane</keyword>
<keyword evidence="4 10" id="KW-0812">Transmembrane</keyword>
<keyword evidence="6" id="KW-0297">G-protein coupled receptor</keyword>
<dbReference type="Gene3D" id="4.10.1240.10">
    <property type="entry name" value="GPCR, family 2, extracellular hormone receptor domain"/>
    <property type="match status" value="1"/>
</dbReference>